<dbReference type="InterPro" id="IPR006336">
    <property type="entry name" value="GCS2"/>
</dbReference>
<evidence type="ECO:0000313" key="2">
    <source>
        <dbReference type="Proteomes" id="UP000092247"/>
    </source>
</evidence>
<dbReference type="InterPro" id="IPR014746">
    <property type="entry name" value="Gln_synth/guanido_kin_cat_dom"/>
</dbReference>
<dbReference type="GO" id="GO:0004357">
    <property type="term" value="F:glutamate-cysteine ligase activity"/>
    <property type="evidence" value="ECO:0007669"/>
    <property type="project" value="InterPro"/>
</dbReference>
<dbReference type="Proteomes" id="UP000092247">
    <property type="component" value="Unassembled WGS sequence"/>
</dbReference>
<sequence length="373" mass="41364">MQKEYRVGIEFEYWLTQYRDKRAAGIKSFDNITLSELAPALDNRPGLDDESLHKGDAGIKAGYWYVEGDERFSTTGKLTGQVIKGIEIRTPPAASVTDALTALQTIEAQLSERLRLCGLGLAISAYHPVSPRYQFTPPLNDWEKAFREEHSAFHHADLVMQTCGPDVNISVPEMSDARVVQAVEKLTFFAPYLVALSLNGPIENGQLWGGLSRRTALRSCHRPSCKGFLTNAAVYPHDFIYPARNENEHGRIEFKAFDAVPDPVLLGAFCAWILGLVLDDTISFNYGVQPDALFKAIARDPFADLTVSTVVETLLNAAKRALEQHGLLNEAQRLTLLSERLAAKMTPADEAVTRFLTNGELMHFGGLWPDSVK</sequence>
<dbReference type="PANTHER" id="PTHR36510:SF1">
    <property type="entry name" value="GLUTAMATE--CYSTEINE LIGASE 2-RELATED"/>
    <property type="match status" value="1"/>
</dbReference>
<dbReference type="PANTHER" id="PTHR36510">
    <property type="entry name" value="GLUTAMATE--CYSTEINE LIGASE 2-RELATED"/>
    <property type="match status" value="1"/>
</dbReference>
<evidence type="ECO:0008006" key="3">
    <source>
        <dbReference type="Google" id="ProtNLM"/>
    </source>
</evidence>
<reference evidence="1 2" key="1">
    <citation type="submission" date="2016-06" db="EMBL/GenBank/DDBJ databases">
        <authorList>
            <person name="Kjaerup R.B."/>
            <person name="Dalgaard T.S."/>
            <person name="Juul-Madsen H.R."/>
        </authorList>
    </citation>
    <scope>NUCLEOTIDE SEQUENCE [LARGE SCALE GENOMIC DNA]</scope>
    <source>
        <strain evidence="1 2">GCSL-Mp3</strain>
    </source>
</reference>
<name>A0A1B8HA90_9GAMM</name>
<comment type="caution">
    <text evidence="1">The sequence shown here is derived from an EMBL/GenBank/DDBJ whole genome shotgun (WGS) entry which is preliminary data.</text>
</comment>
<organism evidence="1 2">
    <name type="scientific">Morganella psychrotolerans</name>
    <dbReference type="NCBI Taxonomy" id="368603"/>
    <lineage>
        <taxon>Bacteria</taxon>
        <taxon>Pseudomonadati</taxon>
        <taxon>Pseudomonadota</taxon>
        <taxon>Gammaproteobacteria</taxon>
        <taxon>Enterobacterales</taxon>
        <taxon>Morganellaceae</taxon>
        <taxon>Morganella</taxon>
    </lineage>
</organism>
<dbReference type="Pfam" id="PF04107">
    <property type="entry name" value="GCS2"/>
    <property type="match status" value="1"/>
</dbReference>
<dbReference type="SUPFAM" id="SSF55931">
    <property type="entry name" value="Glutamine synthetase/guanido kinase"/>
    <property type="match status" value="1"/>
</dbReference>
<protein>
    <recommendedName>
        <fullName evidence="3">Glutamate--cysteine ligase</fullName>
    </recommendedName>
</protein>
<dbReference type="STRING" id="368603.AYY16_11840"/>
<dbReference type="RefSeq" id="WP_067424295.1">
    <property type="nucleotide sequence ID" value="NZ_LZEX01000023.1"/>
</dbReference>
<proteinExistence type="predicted"/>
<dbReference type="InterPro" id="IPR050141">
    <property type="entry name" value="GCL_type2/YbdK_subfam"/>
</dbReference>
<dbReference type="AlphaFoldDB" id="A0A1B8HA90"/>
<gene>
    <name evidence="1" type="ORF">AYY17_06535</name>
</gene>
<dbReference type="Gene3D" id="3.30.590.20">
    <property type="match status" value="1"/>
</dbReference>
<evidence type="ECO:0000313" key="1">
    <source>
        <dbReference type="EMBL" id="OBU05981.1"/>
    </source>
</evidence>
<dbReference type="EMBL" id="LZEX01000023">
    <property type="protein sequence ID" value="OBU05981.1"/>
    <property type="molecule type" value="Genomic_DNA"/>
</dbReference>
<dbReference type="GO" id="GO:0042398">
    <property type="term" value="P:modified amino acid biosynthetic process"/>
    <property type="evidence" value="ECO:0007669"/>
    <property type="project" value="InterPro"/>
</dbReference>
<accession>A0A1B8HA90</accession>